<evidence type="ECO:0000256" key="1">
    <source>
        <dbReference type="ARBA" id="ARBA00004651"/>
    </source>
</evidence>
<feature type="transmembrane region" description="Helical" evidence="8">
    <location>
        <begin position="159"/>
        <end position="178"/>
    </location>
</feature>
<feature type="transmembrane region" description="Helical" evidence="8">
    <location>
        <begin position="122"/>
        <end position="147"/>
    </location>
</feature>
<feature type="transmembrane region" description="Helical" evidence="8">
    <location>
        <begin position="224"/>
        <end position="245"/>
    </location>
</feature>
<name>A0A9J6PCC4_9PROT</name>
<proteinExistence type="inferred from homology"/>
<keyword evidence="4" id="KW-1003">Cell membrane</keyword>
<sequence length="306" mass="31628">MSAIVLALLPVVAILVLGQALVRTRLFGPETWGPIERIVYFVLFPCLIVRAIATAEFEGAPVGQMAATLVAAQVLLAAAAYLSRLSQTVDSPAFASIFQSNVRWNTYVALAVAAGLYGPDGLALTAIAAGALIPVANILAVWGFVTYGRRREDGKRPPILKSLATNPLLMACVVGLAIRESGWKLPELLSDTLQIMGGGTLALGLLAAGAGLDLKRLATAGGTVLTWSLVRVLGMPLIVWALGPLFGVEGLALSVAIIATSTPTAVNGYILAKQLGGDAQLSASLIAAQTVIALATMPVMLALLLP</sequence>
<evidence type="ECO:0000256" key="4">
    <source>
        <dbReference type="ARBA" id="ARBA00022475"/>
    </source>
</evidence>
<organism evidence="9 10">
    <name type="scientific">Futiania mangrovi</name>
    <dbReference type="NCBI Taxonomy" id="2959716"/>
    <lineage>
        <taxon>Bacteria</taxon>
        <taxon>Pseudomonadati</taxon>
        <taxon>Pseudomonadota</taxon>
        <taxon>Alphaproteobacteria</taxon>
        <taxon>Futianiales</taxon>
        <taxon>Futianiaceae</taxon>
        <taxon>Futiania</taxon>
    </lineage>
</organism>
<evidence type="ECO:0000256" key="3">
    <source>
        <dbReference type="ARBA" id="ARBA00022448"/>
    </source>
</evidence>
<feature type="transmembrane region" description="Helical" evidence="8">
    <location>
        <begin position="284"/>
        <end position="305"/>
    </location>
</feature>
<dbReference type="GO" id="GO:0005886">
    <property type="term" value="C:plasma membrane"/>
    <property type="evidence" value="ECO:0007669"/>
    <property type="project" value="UniProtKB-SubCell"/>
</dbReference>
<comment type="subcellular location">
    <subcellularLocation>
        <location evidence="1">Cell membrane</location>
        <topology evidence="1">Multi-pass membrane protein</topology>
    </subcellularLocation>
</comment>
<dbReference type="InterPro" id="IPR038770">
    <property type="entry name" value="Na+/solute_symporter_sf"/>
</dbReference>
<evidence type="ECO:0000313" key="9">
    <source>
        <dbReference type="EMBL" id="MCP1335267.1"/>
    </source>
</evidence>
<protein>
    <submittedName>
        <fullName evidence="9">AEC family transporter</fullName>
    </submittedName>
</protein>
<reference evidence="9" key="1">
    <citation type="submission" date="2022-06" db="EMBL/GenBank/DDBJ databases">
        <title>Isolation and Genomics of Futiania mangrovii gen. nov., sp. nov., a Rare and Metabolically-versatile member in the Class Alphaproteobacteria.</title>
        <authorList>
            <person name="Liu L."/>
            <person name="Huang W.-C."/>
            <person name="Pan J."/>
            <person name="Li J."/>
            <person name="Huang Y."/>
            <person name="Du H."/>
            <person name="Liu Y."/>
            <person name="Li M."/>
        </authorList>
    </citation>
    <scope>NUCLEOTIDE SEQUENCE</scope>
    <source>
        <strain evidence="9">FT118</strain>
    </source>
</reference>
<dbReference type="AlphaFoldDB" id="A0A9J6PCC4"/>
<comment type="similarity">
    <text evidence="2">Belongs to the auxin efflux carrier (TC 2.A.69) family.</text>
</comment>
<evidence type="ECO:0000256" key="8">
    <source>
        <dbReference type="SAM" id="Phobius"/>
    </source>
</evidence>
<evidence type="ECO:0000256" key="6">
    <source>
        <dbReference type="ARBA" id="ARBA00022989"/>
    </source>
</evidence>
<dbReference type="PANTHER" id="PTHR36838">
    <property type="entry name" value="AUXIN EFFLUX CARRIER FAMILY PROTEIN"/>
    <property type="match status" value="1"/>
</dbReference>
<evidence type="ECO:0000256" key="7">
    <source>
        <dbReference type="ARBA" id="ARBA00023136"/>
    </source>
</evidence>
<dbReference type="InterPro" id="IPR004776">
    <property type="entry name" value="Mem_transp_PIN-like"/>
</dbReference>
<keyword evidence="10" id="KW-1185">Reference proteome</keyword>
<gene>
    <name evidence="9" type="ORF">NJQ99_02490</name>
</gene>
<dbReference type="GO" id="GO:0055085">
    <property type="term" value="P:transmembrane transport"/>
    <property type="evidence" value="ECO:0007669"/>
    <property type="project" value="InterPro"/>
</dbReference>
<keyword evidence="7 8" id="KW-0472">Membrane</keyword>
<keyword evidence="6 8" id="KW-1133">Transmembrane helix</keyword>
<dbReference type="Proteomes" id="UP001055804">
    <property type="component" value="Unassembled WGS sequence"/>
</dbReference>
<dbReference type="EMBL" id="JAMZFT010000001">
    <property type="protein sequence ID" value="MCP1335267.1"/>
    <property type="molecule type" value="Genomic_DNA"/>
</dbReference>
<feature type="transmembrane region" description="Helical" evidence="8">
    <location>
        <begin position="251"/>
        <end position="272"/>
    </location>
</feature>
<evidence type="ECO:0000256" key="5">
    <source>
        <dbReference type="ARBA" id="ARBA00022692"/>
    </source>
</evidence>
<dbReference type="PANTHER" id="PTHR36838:SF4">
    <property type="entry name" value="AUXIN EFFLUX CARRIER FAMILY PROTEIN"/>
    <property type="match status" value="1"/>
</dbReference>
<comment type="caution">
    <text evidence="9">The sequence shown here is derived from an EMBL/GenBank/DDBJ whole genome shotgun (WGS) entry which is preliminary data.</text>
</comment>
<dbReference type="Gene3D" id="1.20.1530.20">
    <property type="match status" value="1"/>
</dbReference>
<feature type="transmembrane region" description="Helical" evidence="8">
    <location>
        <begin position="193"/>
        <end position="212"/>
    </location>
</feature>
<dbReference type="Pfam" id="PF03547">
    <property type="entry name" value="Mem_trans"/>
    <property type="match status" value="1"/>
</dbReference>
<accession>A0A9J6PCC4</accession>
<evidence type="ECO:0000313" key="10">
    <source>
        <dbReference type="Proteomes" id="UP001055804"/>
    </source>
</evidence>
<keyword evidence="5 8" id="KW-0812">Transmembrane</keyword>
<keyword evidence="3" id="KW-0813">Transport</keyword>
<evidence type="ECO:0000256" key="2">
    <source>
        <dbReference type="ARBA" id="ARBA00010145"/>
    </source>
</evidence>
<feature type="transmembrane region" description="Helical" evidence="8">
    <location>
        <begin position="65"/>
        <end position="82"/>
    </location>
</feature>
<dbReference type="RefSeq" id="WP_269331216.1">
    <property type="nucleotide sequence ID" value="NZ_JAMZFT010000001.1"/>
</dbReference>
<feature type="transmembrane region" description="Helical" evidence="8">
    <location>
        <begin position="34"/>
        <end position="53"/>
    </location>
</feature>